<organism evidence="1 2">
    <name type="scientific">Xenopus laevis</name>
    <name type="common">African clawed frog</name>
    <dbReference type="NCBI Taxonomy" id="8355"/>
    <lineage>
        <taxon>Eukaryota</taxon>
        <taxon>Metazoa</taxon>
        <taxon>Chordata</taxon>
        <taxon>Craniata</taxon>
        <taxon>Vertebrata</taxon>
        <taxon>Euteleostomi</taxon>
        <taxon>Amphibia</taxon>
        <taxon>Batrachia</taxon>
        <taxon>Anura</taxon>
        <taxon>Pipoidea</taxon>
        <taxon>Pipidae</taxon>
        <taxon>Xenopodinae</taxon>
        <taxon>Xenopus</taxon>
        <taxon>Xenopus</taxon>
    </lineage>
</organism>
<dbReference type="AlphaFoldDB" id="A0A974CKA4"/>
<evidence type="ECO:0000313" key="1">
    <source>
        <dbReference type="EMBL" id="OCT74412.1"/>
    </source>
</evidence>
<gene>
    <name evidence="1" type="ORF">XELAEV_18033388mg</name>
</gene>
<name>A0A974CKA4_XENLA</name>
<reference evidence="2" key="1">
    <citation type="journal article" date="2016" name="Nature">
        <title>Genome evolution in the allotetraploid frog Xenopus laevis.</title>
        <authorList>
            <person name="Session A.M."/>
            <person name="Uno Y."/>
            <person name="Kwon T."/>
            <person name="Chapman J.A."/>
            <person name="Toyoda A."/>
            <person name="Takahashi S."/>
            <person name="Fukui A."/>
            <person name="Hikosaka A."/>
            <person name="Suzuki A."/>
            <person name="Kondo M."/>
            <person name="van Heeringen S.J."/>
            <person name="Quigley I."/>
            <person name="Heinz S."/>
            <person name="Ogino H."/>
            <person name="Ochi H."/>
            <person name="Hellsten U."/>
            <person name="Lyons J.B."/>
            <person name="Simakov O."/>
            <person name="Putnam N."/>
            <person name="Stites J."/>
            <person name="Kuroki Y."/>
            <person name="Tanaka T."/>
            <person name="Michiue T."/>
            <person name="Watanabe M."/>
            <person name="Bogdanovic O."/>
            <person name="Lister R."/>
            <person name="Georgiou G."/>
            <person name="Paranjpe S.S."/>
            <person name="van Kruijsbergen I."/>
            <person name="Shu S."/>
            <person name="Carlson J."/>
            <person name="Kinoshita T."/>
            <person name="Ohta Y."/>
            <person name="Mawaribuchi S."/>
            <person name="Jenkins J."/>
            <person name="Grimwood J."/>
            <person name="Schmutz J."/>
            <person name="Mitros T."/>
            <person name="Mozaffari S.V."/>
            <person name="Suzuki Y."/>
            <person name="Haramoto Y."/>
            <person name="Yamamoto T.S."/>
            <person name="Takagi C."/>
            <person name="Heald R."/>
            <person name="Miller K."/>
            <person name="Haudenschild C."/>
            <person name="Kitzman J."/>
            <person name="Nakayama T."/>
            <person name="Izutsu Y."/>
            <person name="Robert J."/>
            <person name="Fortriede J."/>
            <person name="Burns K."/>
            <person name="Lotay V."/>
            <person name="Karimi K."/>
            <person name="Yasuoka Y."/>
            <person name="Dichmann D.S."/>
            <person name="Flajnik M.F."/>
            <person name="Houston D.W."/>
            <person name="Shendure J."/>
            <person name="DuPasquier L."/>
            <person name="Vize P.D."/>
            <person name="Zorn A.M."/>
            <person name="Ito M."/>
            <person name="Marcotte E.M."/>
            <person name="Wallingford J.B."/>
            <person name="Ito Y."/>
            <person name="Asashima M."/>
            <person name="Ueno N."/>
            <person name="Matsuda Y."/>
            <person name="Veenstra G.J."/>
            <person name="Fujiyama A."/>
            <person name="Harland R.M."/>
            <person name="Taira M."/>
            <person name="Rokhsar D.S."/>
        </authorList>
    </citation>
    <scope>NUCLEOTIDE SEQUENCE [LARGE SCALE GENOMIC DNA]</scope>
    <source>
        <strain evidence="2">J</strain>
    </source>
</reference>
<dbReference type="Proteomes" id="UP000694892">
    <property type="component" value="Chromosome 6S"/>
</dbReference>
<accession>A0A974CKA4</accession>
<protein>
    <submittedName>
        <fullName evidence="1">Uncharacterized protein</fullName>
    </submittedName>
</protein>
<dbReference type="EMBL" id="CM004477">
    <property type="protein sequence ID" value="OCT74412.1"/>
    <property type="molecule type" value="Genomic_DNA"/>
</dbReference>
<proteinExistence type="predicted"/>
<evidence type="ECO:0000313" key="2">
    <source>
        <dbReference type="Proteomes" id="UP000694892"/>
    </source>
</evidence>
<sequence>MGFSEEQATAIKRYQEGFHQVAVDRARIKTNKAVSKFVQAQGGIVIRHSDFDNRSSFWGEDGVHLNENGSDLFNFNIG</sequence>